<accession>A0A8C4RBT0</accession>
<evidence type="ECO:0000313" key="3">
    <source>
        <dbReference type="Proteomes" id="UP000694388"/>
    </source>
</evidence>
<feature type="coiled-coil region" evidence="1">
    <location>
        <begin position="939"/>
        <end position="998"/>
    </location>
</feature>
<evidence type="ECO:0000313" key="2">
    <source>
        <dbReference type="Ensembl" id="ENSEBUP00000027799.1"/>
    </source>
</evidence>
<organism evidence="2 3">
    <name type="scientific">Eptatretus burgeri</name>
    <name type="common">Inshore hagfish</name>
    <dbReference type="NCBI Taxonomy" id="7764"/>
    <lineage>
        <taxon>Eukaryota</taxon>
        <taxon>Metazoa</taxon>
        <taxon>Chordata</taxon>
        <taxon>Craniata</taxon>
        <taxon>Vertebrata</taxon>
        <taxon>Cyclostomata</taxon>
        <taxon>Myxini</taxon>
        <taxon>Myxiniformes</taxon>
        <taxon>Myxinidae</taxon>
        <taxon>Eptatretinae</taxon>
        <taxon>Eptatretus</taxon>
    </lineage>
</organism>
<dbReference type="Proteomes" id="UP000694388">
    <property type="component" value="Unplaced"/>
</dbReference>
<feature type="coiled-coil region" evidence="1">
    <location>
        <begin position="144"/>
        <end position="171"/>
    </location>
</feature>
<protein>
    <submittedName>
        <fullName evidence="2">Uncharacterized protein</fullName>
    </submittedName>
</protein>
<evidence type="ECO:0000256" key="1">
    <source>
        <dbReference type="SAM" id="Coils"/>
    </source>
</evidence>
<sequence>MQSHADEKILLAKKLAEKDQYQYDSEEKIKSLTAVILNYKSSVNLDDSIKERPKRRETWCPGVSNSREGRKCLQQSIMDDTLPVPPNKLTLDDPCHEMEDKNHSFHSFVTTRRKKTFPRMHCNDDDEEEEALPLMNEVDEFSSRQDLLEKIQNLEEDLQRSFQRETELTNRLSALVIQPIPLKIAKNFGESPDANSQSFGLEMTAMASPHYHVKFDRFDGPRISSDNIRGACRLSDIEEVTDEPGMNTATILQCSSESVMDNSGSDIFETDRFLAKIASLKALLDERSKKNEELQLKNHELVLQLQKLEQAVALGKENFQSAEKLRESGGFEKANLLLEAASKEQLMLQSRLESFEESNVCLEKKDEENRACIELLRLRLKSLEGDIDAFGALRLHTAEVEMELEAQKAENQVLKEDAASRELCTKGEVETADAETSITITDELLHPEEVPVEDSKLLSLNAELDVKGERVESFDRVDFVAINKALKLQLDQKIAELEQTKSLSESLVNVGSCRHQICVADDKIQCLEEQKRMDAETLSDLRMSLDSASSEIEKYYVQLHLLTEEKELLRLELQGRDSQTDTLKMTEMQNETDIDSHDQSIQTNFTELDRPRLTNGTDQQLRARASLWPSSDEDLLATELERLQCHAENVKKENEELKALLDSSQSNFECQVCQVAKKTRAEPRMQNLGEESVSLKKQQDDVLELHEQLHQANKQILQLVDQVETQEAKNWRLTDALDKQKESSACAAGELTRGGEFPELNQSGPVPSELTNDFEKQQTVLKDYQRQLYENIEAYELLLSEKNDLELVIENFKTEKVVDQEKLRQVSEEIMDLRDLHEFELLEKEIHVDQEVIFEQEKTKLVIEKEAIKKEFEEKLSKSLGDLEASQQDVSRLNRLLNEMQCDLGTDGPAVVKRLEFLQRSLHDAEGVARDSNQQVSFLQTKNYELEEQLKQMARLSQDVKTAESNLQRERSRNKNIERDLQKELQNAFNDISKLSNIVEGKVPQSRSMMVCETCAVSNFTA</sequence>
<feature type="coiled-coil region" evidence="1">
    <location>
        <begin position="633"/>
        <end position="667"/>
    </location>
</feature>
<feature type="coiled-coil region" evidence="1">
    <location>
        <begin position="695"/>
        <end position="729"/>
    </location>
</feature>
<dbReference type="Ensembl" id="ENSEBUT00000028375.1">
    <property type="protein sequence ID" value="ENSEBUP00000027799.1"/>
    <property type="gene ID" value="ENSEBUG00000017007.1"/>
</dbReference>
<reference evidence="2" key="1">
    <citation type="submission" date="2025-08" db="UniProtKB">
        <authorList>
            <consortium name="Ensembl"/>
        </authorList>
    </citation>
    <scope>IDENTIFICATION</scope>
</reference>
<keyword evidence="1" id="KW-0175">Coiled coil</keyword>
<proteinExistence type="predicted"/>
<keyword evidence="3" id="KW-1185">Reference proteome</keyword>
<name>A0A8C4RBT0_EPTBU</name>
<feature type="coiled-coil region" evidence="1">
    <location>
        <begin position="277"/>
        <end position="325"/>
    </location>
</feature>
<dbReference type="AlphaFoldDB" id="A0A8C4RBT0"/>
<reference evidence="2" key="2">
    <citation type="submission" date="2025-09" db="UniProtKB">
        <authorList>
            <consortium name="Ensembl"/>
        </authorList>
    </citation>
    <scope>IDENTIFICATION</scope>
</reference>